<sequence length="371" mass="42463">MDTSLRLLNINRHILTTSTTTTCSLKFLRRNVIVSIPITSSFSRTPNHNLSLLCSYSQPGADHHSTPFGSRPEVDLDAVFTWNPAHPTNGEINVNNNGKAETTTVVLIGWLGAKTKQLKSFVRWYNSRGINAITFVVEASELLTYEFRRSLDNRMSLLADELVSWVTTTEEDEDGRRQQRCLVFHTFSNTGWLVYGSILGELQSRHDHLMMMEKIKGCIVDSGGGDPFSLQVWAAGFADTLPQKRGALRLSVKEAPHMDKMIKIILLFLLETFFCILINLPRLNEKLKRTKSILKERQTFPQLYMYSTYDKVVPLKSIEMFMEEQKKMGRNVISFNFGSSSHVGHYWNFRNKYSSMLGDFLKQCFGTERHI</sequence>
<keyword evidence="1" id="KW-1133">Transmembrane helix</keyword>
<dbReference type="Proteomes" id="UP001280121">
    <property type="component" value="Unassembled WGS sequence"/>
</dbReference>
<accession>A0AAD9XDC5</accession>
<dbReference type="AlphaFoldDB" id="A0AAD9XDC5"/>
<evidence type="ECO:0000313" key="2">
    <source>
        <dbReference type="EMBL" id="KAK2657167.1"/>
    </source>
</evidence>
<organism evidence="2 3">
    <name type="scientific">Dipteronia dyeriana</name>
    <dbReference type="NCBI Taxonomy" id="168575"/>
    <lineage>
        <taxon>Eukaryota</taxon>
        <taxon>Viridiplantae</taxon>
        <taxon>Streptophyta</taxon>
        <taxon>Embryophyta</taxon>
        <taxon>Tracheophyta</taxon>
        <taxon>Spermatophyta</taxon>
        <taxon>Magnoliopsida</taxon>
        <taxon>eudicotyledons</taxon>
        <taxon>Gunneridae</taxon>
        <taxon>Pentapetalae</taxon>
        <taxon>rosids</taxon>
        <taxon>malvids</taxon>
        <taxon>Sapindales</taxon>
        <taxon>Sapindaceae</taxon>
        <taxon>Hippocastanoideae</taxon>
        <taxon>Acereae</taxon>
        <taxon>Dipteronia</taxon>
    </lineage>
</organism>
<keyword evidence="1" id="KW-0472">Membrane</keyword>
<dbReference type="Pfam" id="PF05705">
    <property type="entry name" value="DUF829"/>
    <property type="match status" value="1"/>
</dbReference>
<evidence type="ECO:0008006" key="4">
    <source>
        <dbReference type="Google" id="ProtNLM"/>
    </source>
</evidence>
<dbReference type="InterPro" id="IPR029058">
    <property type="entry name" value="AB_hydrolase_fold"/>
</dbReference>
<dbReference type="InterPro" id="IPR008547">
    <property type="entry name" value="DUF829_TMEM53"/>
</dbReference>
<proteinExistence type="predicted"/>
<name>A0AAD9XDC5_9ROSI</name>
<reference evidence="2" key="1">
    <citation type="journal article" date="2023" name="Plant J.">
        <title>Genome sequences and population genomics provide insights into the demographic history, inbreeding, and mutation load of two 'living fossil' tree species of Dipteronia.</title>
        <authorList>
            <person name="Feng Y."/>
            <person name="Comes H.P."/>
            <person name="Chen J."/>
            <person name="Zhu S."/>
            <person name="Lu R."/>
            <person name="Zhang X."/>
            <person name="Li P."/>
            <person name="Qiu J."/>
            <person name="Olsen K.M."/>
            <person name="Qiu Y."/>
        </authorList>
    </citation>
    <scope>NUCLEOTIDE SEQUENCE</scope>
    <source>
        <strain evidence="2">KIB01</strain>
    </source>
</reference>
<dbReference type="PANTHER" id="PTHR12265">
    <property type="entry name" value="TRANSMEMBRANE PROTEIN 53"/>
    <property type="match status" value="1"/>
</dbReference>
<evidence type="ECO:0000256" key="1">
    <source>
        <dbReference type="SAM" id="Phobius"/>
    </source>
</evidence>
<dbReference type="SUPFAM" id="SSF53474">
    <property type="entry name" value="alpha/beta-Hydrolases"/>
    <property type="match status" value="1"/>
</dbReference>
<feature type="transmembrane region" description="Helical" evidence="1">
    <location>
        <begin position="261"/>
        <end position="280"/>
    </location>
</feature>
<gene>
    <name evidence="2" type="ORF">Ddye_010219</name>
</gene>
<comment type="caution">
    <text evidence="2">The sequence shown here is derived from an EMBL/GenBank/DDBJ whole genome shotgun (WGS) entry which is preliminary data.</text>
</comment>
<keyword evidence="1" id="KW-0812">Transmembrane</keyword>
<evidence type="ECO:0000313" key="3">
    <source>
        <dbReference type="Proteomes" id="UP001280121"/>
    </source>
</evidence>
<dbReference type="PANTHER" id="PTHR12265:SF11">
    <property type="entry name" value="ALPHA_BETA-HYDROLASES SUPERFAMILY PROTEIN"/>
    <property type="match status" value="1"/>
</dbReference>
<protein>
    <recommendedName>
        <fullName evidence="4">Transmembrane protein 53</fullName>
    </recommendedName>
</protein>
<keyword evidence="3" id="KW-1185">Reference proteome</keyword>
<dbReference type="EMBL" id="JANJYI010000003">
    <property type="protein sequence ID" value="KAK2657167.1"/>
    <property type="molecule type" value="Genomic_DNA"/>
</dbReference>